<dbReference type="Proteomes" id="UP000005262">
    <property type="component" value="Chromosome"/>
</dbReference>
<evidence type="ECO:0000313" key="4">
    <source>
        <dbReference type="Proteomes" id="UP000005262"/>
    </source>
</evidence>
<sequence>MNYKMPHRCPVCDQEMKISKLSCTHCPTKIEGEFSSCKFCRLPAEQLVFTEAFIKCRGNIKEVEKELGISYPTVRSRLDSVIEALGYGAEKGKESDYEKSNSSEGSLRRQEILEALERGEISAQEAALQMRKSSKD</sequence>
<reference evidence="3 4" key="1">
    <citation type="journal article" date="2012" name="J. Bacteriol.">
        <title>Complete genome sequences of Desulfosporosinus orientis DSM765T, Desulfosporosinus youngiae DSM17734T, Desulfosporosinus meridiei DSM13257T, and Desulfosporosinus acidiphilus DSM22704T.</title>
        <authorList>
            <person name="Pester M."/>
            <person name="Brambilla E."/>
            <person name="Alazard D."/>
            <person name="Rattei T."/>
            <person name="Weinmaier T."/>
            <person name="Han J."/>
            <person name="Lucas S."/>
            <person name="Lapidus A."/>
            <person name="Cheng J.F."/>
            <person name="Goodwin L."/>
            <person name="Pitluck S."/>
            <person name="Peters L."/>
            <person name="Ovchinnikova G."/>
            <person name="Teshima H."/>
            <person name="Detter J.C."/>
            <person name="Han C.S."/>
            <person name="Tapia R."/>
            <person name="Land M.L."/>
            <person name="Hauser L."/>
            <person name="Kyrpides N.C."/>
            <person name="Ivanova N.N."/>
            <person name="Pagani I."/>
            <person name="Huntmann M."/>
            <person name="Wei C.L."/>
            <person name="Davenport K.W."/>
            <person name="Daligault H."/>
            <person name="Chain P.S."/>
            <person name="Chen A."/>
            <person name="Mavromatis K."/>
            <person name="Markowitz V."/>
            <person name="Szeto E."/>
            <person name="Mikhailova N."/>
            <person name="Pati A."/>
            <person name="Wagner M."/>
            <person name="Woyke T."/>
            <person name="Ollivier B."/>
            <person name="Klenk H.P."/>
            <person name="Spring S."/>
            <person name="Loy A."/>
        </authorList>
    </citation>
    <scope>NUCLEOTIDE SEQUENCE [LARGE SCALE GENOMIC DNA]</scope>
    <source>
        <strain evidence="4">ATCC BAA-275 / DSM 13257 / NCIMB 13706 / S10</strain>
    </source>
</reference>
<evidence type="ECO:0000259" key="2">
    <source>
        <dbReference type="Pfam" id="PF22747"/>
    </source>
</evidence>
<organism evidence="3 4">
    <name type="scientific">Desulfosporosinus meridiei (strain ATCC BAA-275 / DSM 13257 / KCTC 12902 / NCIMB 13706 / S10)</name>
    <dbReference type="NCBI Taxonomy" id="768704"/>
    <lineage>
        <taxon>Bacteria</taxon>
        <taxon>Bacillati</taxon>
        <taxon>Bacillota</taxon>
        <taxon>Clostridia</taxon>
        <taxon>Eubacteriales</taxon>
        <taxon>Desulfitobacteriaceae</taxon>
        <taxon>Desulfosporosinus</taxon>
    </lineage>
</organism>
<feature type="domain" description="DUF2089" evidence="1">
    <location>
        <begin position="42"/>
        <end position="87"/>
    </location>
</feature>
<reference evidence="4" key="2">
    <citation type="submission" date="2012-08" db="EMBL/GenBank/DDBJ databases">
        <title>Finished genome of Desulfosporosinus meridiei DSM 13257.</title>
        <authorList>
            <person name="Huntemann M."/>
            <person name="Wei C.-L."/>
            <person name="Han J."/>
            <person name="Detter J.C."/>
            <person name="Han C."/>
            <person name="Davenport K."/>
            <person name="Daligault H."/>
            <person name="Erkkila T."/>
            <person name="Gu W."/>
            <person name="Munk A.C.C."/>
            <person name="Teshima H."/>
            <person name="Xu Y."/>
            <person name="Chain P."/>
            <person name="Tapia R."/>
            <person name="Chen A."/>
            <person name="Krypides N."/>
            <person name="Mavromatis K."/>
            <person name="Markowitz V."/>
            <person name="Szeto E."/>
            <person name="Ivanova N."/>
            <person name="Mikhailova N."/>
            <person name="Ovchinnikova G."/>
            <person name="Pagani I."/>
            <person name="Pati A."/>
            <person name="Goodwin L."/>
            <person name="Peters L."/>
            <person name="Pitluck S."/>
            <person name="Woyke T."/>
            <person name="Pester M."/>
            <person name="Spring S."/>
            <person name="Ollivier B."/>
            <person name="Rattei T."/>
            <person name="Klenk H.-P."/>
            <person name="Wagner M."/>
            <person name="Loy A."/>
        </authorList>
    </citation>
    <scope>NUCLEOTIDE SEQUENCE [LARGE SCALE GENOMIC DNA]</scope>
    <source>
        <strain evidence="4">ATCC BAA-275 / DSM 13257 / NCIMB 13706 / S10</strain>
    </source>
</reference>
<dbReference type="Pfam" id="PF22747">
    <property type="entry name" value="Zn_ribbon_DUF2089"/>
    <property type="match status" value="1"/>
</dbReference>
<dbReference type="HOGENOM" id="CLU_132137_0_0_9"/>
<dbReference type="EMBL" id="CP003629">
    <property type="protein sequence ID" value="AFQ45027.1"/>
    <property type="molecule type" value="Genomic_DNA"/>
</dbReference>
<dbReference type="OrthoDB" id="9797643at2"/>
<feature type="domain" description="DUF2089" evidence="2">
    <location>
        <begin position="9"/>
        <end position="40"/>
    </location>
</feature>
<evidence type="ECO:0000259" key="1">
    <source>
        <dbReference type="Pfam" id="PF09862"/>
    </source>
</evidence>
<name>J7IT08_DESMD</name>
<dbReference type="InterPro" id="IPR018658">
    <property type="entry name" value="DUF2089"/>
</dbReference>
<dbReference type="eggNOG" id="COG3877">
    <property type="taxonomic scope" value="Bacteria"/>
</dbReference>
<accession>J7IT08</accession>
<dbReference type="Pfam" id="PF09862">
    <property type="entry name" value="DUF2089"/>
    <property type="match status" value="1"/>
</dbReference>
<proteinExistence type="predicted"/>
<protein>
    <recommendedName>
        <fullName evidence="5">DUF2089 domain-containing protein</fullName>
    </recommendedName>
</protein>
<evidence type="ECO:0000313" key="3">
    <source>
        <dbReference type="EMBL" id="AFQ45027.1"/>
    </source>
</evidence>
<evidence type="ECO:0008006" key="5">
    <source>
        <dbReference type="Google" id="ProtNLM"/>
    </source>
</evidence>
<dbReference type="STRING" id="768704.Desmer_3145"/>
<dbReference type="RefSeq" id="WP_014903937.1">
    <property type="nucleotide sequence ID" value="NC_018515.1"/>
</dbReference>
<dbReference type="InterPro" id="IPR053957">
    <property type="entry name" value="DUF2089_Zn_ribbon"/>
</dbReference>
<gene>
    <name evidence="3" type="ordered locus">Desmer_3145</name>
</gene>
<dbReference type="KEGG" id="dmi:Desmer_3145"/>
<dbReference type="AlphaFoldDB" id="J7IT08"/>
<keyword evidence="4" id="KW-1185">Reference proteome</keyword>